<evidence type="ECO:0000313" key="1">
    <source>
        <dbReference type="EMBL" id="KAK8976437.1"/>
    </source>
</evidence>
<proteinExistence type="predicted"/>
<name>A0ABR2NJS8_9ROSI</name>
<comment type="caution">
    <text evidence="1">The sequence shown here is derived from an EMBL/GenBank/DDBJ whole genome shotgun (WGS) entry which is preliminary data.</text>
</comment>
<keyword evidence="2" id="KW-1185">Reference proteome</keyword>
<dbReference type="EMBL" id="JBBPBN010000133">
    <property type="protein sequence ID" value="KAK8976437.1"/>
    <property type="molecule type" value="Genomic_DNA"/>
</dbReference>
<evidence type="ECO:0000313" key="2">
    <source>
        <dbReference type="Proteomes" id="UP001396334"/>
    </source>
</evidence>
<gene>
    <name evidence="1" type="ORF">V6N11_013573</name>
</gene>
<accession>A0ABR2NJS8</accession>
<protein>
    <submittedName>
        <fullName evidence="1">Uncharacterized protein</fullName>
    </submittedName>
</protein>
<dbReference type="Proteomes" id="UP001396334">
    <property type="component" value="Unassembled WGS sequence"/>
</dbReference>
<sequence>MIIGGIYGRLLRVLHLSRFSSDHRSILLVTDSTHASPKKPVFQYLVAWQSNSEFEPLLTAAWKSDISIVQNINNFQGLEKVNESSSVPALIDLAKLRDELSETLQQEELLWFQRAHTEWIKDGDRNTKYYHHATKSRHRQKVVDFFKKVFFSSSVTGWDIRGKFPPLSACDVMRLTASMGADEVRKPFSL</sequence>
<reference evidence="1 2" key="1">
    <citation type="journal article" date="2024" name="G3 (Bethesda)">
        <title>Genome assembly of Hibiscus sabdariffa L. provides insights into metabolisms of medicinal natural products.</title>
        <authorList>
            <person name="Kim T."/>
        </authorList>
    </citation>
    <scope>NUCLEOTIDE SEQUENCE [LARGE SCALE GENOMIC DNA]</scope>
    <source>
        <strain evidence="1">TK-2024</strain>
        <tissue evidence="1">Old leaves</tissue>
    </source>
</reference>
<organism evidence="1 2">
    <name type="scientific">Hibiscus sabdariffa</name>
    <name type="common">roselle</name>
    <dbReference type="NCBI Taxonomy" id="183260"/>
    <lineage>
        <taxon>Eukaryota</taxon>
        <taxon>Viridiplantae</taxon>
        <taxon>Streptophyta</taxon>
        <taxon>Embryophyta</taxon>
        <taxon>Tracheophyta</taxon>
        <taxon>Spermatophyta</taxon>
        <taxon>Magnoliopsida</taxon>
        <taxon>eudicotyledons</taxon>
        <taxon>Gunneridae</taxon>
        <taxon>Pentapetalae</taxon>
        <taxon>rosids</taxon>
        <taxon>malvids</taxon>
        <taxon>Malvales</taxon>
        <taxon>Malvaceae</taxon>
        <taxon>Malvoideae</taxon>
        <taxon>Hibiscus</taxon>
    </lineage>
</organism>